<sequence length="632" mass="69151">MQIETAIRGAAERAGRAGAVLVLVLLGYGIAPGRNSPLYLMAGNSRADEIDTAVNIGALLTQVLRTPGLPGVFALVDVCRPDGAGPGPGGTDGGVCKGSARLSMIMREGAARKASRLAFSKAVAQLLTEGIVGAGEFLRSDAVLRAVCGALPGTVPYEVEHVGTQGGERLWLARNANRPPRSVSVLGPVATESLDQALAPLGCSELLTTAVTGAEALERLMDILPDRSSGRGPELDWCLGVVRGLLDCLCTIKLLTTSWPGQLLTSERLRRALRAAAGRSAERLPDTSGSALLRDAVEFLRLRVATVDPDAKGMSAARLADFVATLAVEDQLSKDCAELTAWADEVGAVELGDAFERVERRGAGMRLRLVVSLGAAVADEWPETLDAWLLDRGEVHTHQEFDCLPSQAGVEKRLADAVDWASTQARMLGVEFRRVEIAASAGLLLRWRPEETDYGERLGDWHDVVLRWSERICPPSHLRWINHRARRQLAKMSGCGAGHAPVDWFGARETERAEELRKRLGRGPYARAVALKHRPQRFEQIMELLLAYAPIVLWPGGEGCVPDQFQESLDRFWHLLPDEFSEAYRRSREEGTRAELNGWEHLAQWRTVWHDDEWLDFCDWFAWCTSEGENSV</sequence>
<organism evidence="2">
    <name type="scientific">Streptomyces sp. R35</name>
    <dbReference type="NCBI Taxonomy" id="3238630"/>
    <lineage>
        <taxon>Bacteria</taxon>
        <taxon>Bacillati</taxon>
        <taxon>Actinomycetota</taxon>
        <taxon>Actinomycetes</taxon>
        <taxon>Kitasatosporales</taxon>
        <taxon>Streptomycetaceae</taxon>
        <taxon>Streptomyces</taxon>
    </lineage>
</organism>
<dbReference type="InterPro" id="IPR045446">
    <property type="entry name" value="VMAP-M2"/>
</dbReference>
<reference evidence="2" key="1">
    <citation type="submission" date="2024-07" db="EMBL/GenBank/DDBJ databases">
        <authorList>
            <person name="Yu S.T."/>
        </authorList>
    </citation>
    <scope>NUCLEOTIDE SEQUENCE</scope>
    <source>
        <strain evidence="2">R35</strain>
    </source>
</reference>
<feature type="domain" description="vWA-MoxR associated protein middle region 2" evidence="1">
    <location>
        <begin position="134"/>
        <end position="355"/>
    </location>
</feature>
<dbReference type="RefSeq" id="WP_369255346.1">
    <property type="nucleotide sequence ID" value="NZ_CP163440.1"/>
</dbReference>
<accession>A0AB39S1U9</accession>
<dbReference type="EMBL" id="CP163440">
    <property type="protein sequence ID" value="XDQ60217.1"/>
    <property type="molecule type" value="Genomic_DNA"/>
</dbReference>
<evidence type="ECO:0000313" key="2">
    <source>
        <dbReference type="EMBL" id="XDQ60217.1"/>
    </source>
</evidence>
<evidence type="ECO:0000259" key="1">
    <source>
        <dbReference type="Pfam" id="PF19965"/>
    </source>
</evidence>
<proteinExistence type="predicted"/>
<name>A0AB39S1U9_9ACTN</name>
<gene>
    <name evidence="2" type="ORF">AB5J50_05305</name>
</gene>
<dbReference type="AlphaFoldDB" id="A0AB39S1U9"/>
<dbReference type="Pfam" id="PF19965">
    <property type="entry name" value="VMAP-M2"/>
    <property type="match status" value="1"/>
</dbReference>
<protein>
    <recommendedName>
        <fullName evidence="1">vWA-MoxR associated protein middle region 2 domain-containing protein</fullName>
    </recommendedName>
</protein>